<reference evidence="1 2" key="1">
    <citation type="submission" date="2020-03" db="EMBL/GenBank/DDBJ databases">
        <title>WGS of actinomycetes isolated from Thailand.</title>
        <authorList>
            <person name="Thawai C."/>
        </authorList>
    </citation>
    <scope>NUCLEOTIDE SEQUENCE [LARGE SCALE GENOMIC DNA]</scope>
    <source>
        <strain evidence="1 2">HSS6-12</strain>
    </source>
</reference>
<dbReference type="Proteomes" id="UP000783871">
    <property type="component" value="Unassembled WGS sequence"/>
</dbReference>
<protein>
    <submittedName>
        <fullName evidence="1">Alpha/beta hydrolase</fullName>
    </submittedName>
</protein>
<name>A0ABX0Z2A6_9ACTN</name>
<keyword evidence="2" id="KW-1185">Reference proteome</keyword>
<sequence>MTTGKTARITALVVVMLLTVVVGRYSIISLSDGASAAAGSDRAGAVAVLEYDLGDTAFTDAPDWAGKSEIKAVVHYPRRLPSGKMPLVMILHGQNIACDTKAEETWPCPPGVRAFPSYRGYDYLGDALARRGFVVVSLSANGINHHMGIAVQRARLINRHLAMWQQLSATGGGPLDGAFVDAATGRTARVDFRGRVDLTRVGTMGHSVAGEAVMRHASDKHRTDWPQGVQIKAAVPLASRYFELVEGDVSDTLITKIPFAVVSATCWGTGDRQYFDNSRGRNTVPAYLMTLVGGNHNFFNTVWSNASGFANGDDSTCPNDPARPSDKAQRDFAVAFFTAYYERTLKDNKAFDVILTGERPIPGVTTRAEHLTPTW</sequence>
<organism evidence="1 2">
    <name type="scientific">Micromonospora thermarum</name>
    <dbReference type="NCBI Taxonomy" id="2720024"/>
    <lineage>
        <taxon>Bacteria</taxon>
        <taxon>Bacillati</taxon>
        <taxon>Actinomycetota</taxon>
        <taxon>Actinomycetes</taxon>
        <taxon>Micromonosporales</taxon>
        <taxon>Micromonosporaceae</taxon>
        <taxon>Micromonospora</taxon>
    </lineage>
</organism>
<dbReference type="GO" id="GO:0016787">
    <property type="term" value="F:hydrolase activity"/>
    <property type="evidence" value="ECO:0007669"/>
    <property type="project" value="UniProtKB-KW"/>
</dbReference>
<comment type="caution">
    <text evidence="1">The sequence shown here is derived from an EMBL/GenBank/DDBJ whole genome shotgun (WGS) entry which is preliminary data.</text>
</comment>
<accession>A0ABX0Z2A6</accession>
<dbReference type="InterPro" id="IPR029058">
    <property type="entry name" value="AB_hydrolase_fold"/>
</dbReference>
<evidence type="ECO:0000313" key="1">
    <source>
        <dbReference type="EMBL" id="NJP31946.1"/>
    </source>
</evidence>
<dbReference type="RefSeq" id="WP_168000339.1">
    <property type="nucleotide sequence ID" value="NZ_JAATEO010000006.1"/>
</dbReference>
<dbReference type="Gene3D" id="3.40.50.1820">
    <property type="entry name" value="alpha/beta hydrolase"/>
    <property type="match status" value="1"/>
</dbReference>
<proteinExistence type="predicted"/>
<keyword evidence="1" id="KW-0378">Hydrolase</keyword>
<dbReference type="SUPFAM" id="SSF53474">
    <property type="entry name" value="alpha/beta-Hydrolases"/>
    <property type="match status" value="1"/>
</dbReference>
<evidence type="ECO:0000313" key="2">
    <source>
        <dbReference type="Proteomes" id="UP000783871"/>
    </source>
</evidence>
<gene>
    <name evidence="1" type="ORF">HCJ94_08105</name>
</gene>
<dbReference type="EMBL" id="JAATEO010000006">
    <property type="protein sequence ID" value="NJP31946.1"/>
    <property type="molecule type" value="Genomic_DNA"/>
</dbReference>